<feature type="region of interest" description="Disordered" evidence="11">
    <location>
        <begin position="1"/>
        <end position="25"/>
    </location>
</feature>
<keyword evidence="6" id="KW-0547">Nucleotide-binding</keyword>
<dbReference type="GO" id="GO:0005829">
    <property type="term" value="C:cytosol"/>
    <property type="evidence" value="ECO:0007669"/>
    <property type="project" value="TreeGrafter"/>
</dbReference>
<dbReference type="PIRSF" id="PIRSF006294">
    <property type="entry name" value="PEP_crbxkin"/>
    <property type="match status" value="1"/>
</dbReference>
<comment type="pathway">
    <text evidence="1">Carbohydrate biosynthesis; gluconeogenesis.</text>
</comment>
<dbReference type="NCBIfam" id="NF006820">
    <property type="entry name" value="PRK09344.1-2"/>
    <property type="match status" value="1"/>
</dbReference>
<gene>
    <name evidence="12" type="primary">PCK1_2</name>
    <name evidence="12" type="ORF">CU098_002146</name>
</gene>
<dbReference type="Gene3D" id="3.40.449.10">
    <property type="entry name" value="Phosphoenolpyruvate Carboxykinase, domain 1"/>
    <property type="match status" value="1"/>
</dbReference>
<dbReference type="SUPFAM" id="SSF53795">
    <property type="entry name" value="PEP carboxykinase-like"/>
    <property type="match status" value="1"/>
</dbReference>
<keyword evidence="5" id="KW-0312">Gluconeogenesis</keyword>
<keyword evidence="12" id="KW-0808">Transferase</keyword>
<reference evidence="12 13" key="1">
    <citation type="journal article" date="2018" name="G3 (Bethesda)">
        <title>Phylogenetic and Phylogenomic Definition of Rhizopus Species.</title>
        <authorList>
            <person name="Gryganskyi A.P."/>
            <person name="Golan J."/>
            <person name="Dolatabadi S."/>
            <person name="Mondo S."/>
            <person name="Robb S."/>
            <person name="Idnurm A."/>
            <person name="Muszewska A."/>
            <person name="Steczkiewicz K."/>
            <person name="Masonjones S."/>
            <person name="Liao H.L."/>
            <person name="Gajdeczka M.T."/>
            <person name="Anike F."/>
            <person name="Vuek A."/>
            <person name="Anishchenko I.M."/>
            <person name="Voigt K."/>
            <person name="de Hoog G.S."/>
            <person name="Smith M.E."/>
            <person name="Heitman J."/>
            <person name="Vilgalys R."/>
            <person name="Stajich J.E."/>
        </authorList>
    </citation>
    <scope>NUCLEOTIDE SEQUENCE [LARGE SCALE GENOMIC DNA]</scope>
    <source>
        <strain evidence="12 13">LSU 92-RS-03</strain>
    </source>
</reference>
<dbReference type="NCBIfam" id="TIGR00224">
    <property type="entry name" value="pckA"/>
    <property type="match status" value="1"/>
</dbReference>
<protein>
    <recommendedName>
        <fullName evidence="4">Phosphoenolpyruvate carboxykinase (ATP)</fullName>
        <ecNumber evidence="3">4.1.1.49</ecNumber>
    </recommendedName>
</protein>
<accession>A0A367IZ27</accession>
<dbReference type="FunFam" id="2.170.8.10:FF:000001">
    <property type="entry name" value="Phosphoenolpyruvate carboxykinase (ATP)"/>
    <property type="match status" value="1"/>
</dbReference>
<evidence type="ECO:0000256" key="2">
    <source>
        <dbReference type="ARBA" id="ARBA00006052"/>
    </source>
</evidence>
<keyword evidence="8" id="KW-0067">ATP-binding</keyword>
<dbReference type="GO" id="GO:0004612">
    <property type="term" value="F:phosphoenolpyruvate carboxykinase (ATP) activity"/>
    <property type="evidence" value="ECO:0007669"/>
    <property type="project" value="UniProtKB-EC"/>
</dbReference>
<keyword evidence="12" id="KW-0418">Kinase</keyword>
<dbReference type="HAMAP" id="MF_00453">
    <property type="entry name" value="PEPCK_ATP"/>
    <property type="match status" value="1"/>
</dbReference>
<dbReference type="InterPro" id="IPR008210">
    <property type="entry name" value="PEP_carboxykinase_N"/>
</dbReference>
<evidence type="ECO:0000256" key="9">
    <source>
        <dbReference type="ARBA" id="ARBA00023239"/>
    </source>
</evidence>
<dbReference type="PANTHER" id="PTHR30031">
    <property type="entry name" value="PHOSPHOENOLPYRUVATE CARBOXYKINASE ATP"/>
    <property type="match status" value="1"/>
</dbReference>
<evidence type="ECO:0000256" key="7">
    <source>
        <dbReference type="ARBA" id="ARBA00022793"/>
    </source>
</evidence>
<evidence type="ECO:0000256" key="8">
    <source>
        <dbReference type="ARBA" id="ARBA00022840"/>
    </source>
</evidence>
<dbReference type="UniPathway" id="UPA00138"/>
<dbReference type="GO" id="GO:0006094">
    <property type="term" value="P:gluconeogenesis"/>
    <property type="evidence" value="ECO:0007669"/>
    <property type="project" value="UniProtKB-UniPathway"/>
</dbReference>
<dbReference type="Gene3D" id="2.170.8.10">
    <property type="entry name" value="Phosphoenolpyruvate Carboxykinase, domain 2"/>
    <property type="match status" value="1"/>
</dbReference>
<dbReference type="InterPro" id="IPR013035">
    <property type="entry name" value="PEP_carboxykinase_C"/>
</dbReference>
<dbReference type="SUPFAM" id="SSF68923">
    <property type="entry name" value="PEP carboxykinase N-terminal domain"/>
    <property type="match status" value="1"/>
</dbReference>
<keyword evidence="9" id="KW-0456">Lyase</keyword>
<dbReference type="InterPro" id="IPR015994">
    <property type="entry name" value="PEPCK_ATP_CS"/>
</dbReference>
<evidence type="ECO:0000256" key="6">
    <source>
        <dbReference type="ARBA" id="ARBA00022741"/>
    </source>
</evidence>
<comment type="caution">
    <text evidence="12">The sequence shown here is derived from an EMBL/GenBank/DDBJ whole genome shotgun (WGS) entry which is preliminary data.</text>
</comment>
<dbReference type="Proteomes" id="UP000253551">
    <property type="component" value="Unassembled WGS sequence"/>
</dbReference>
<keyword evidence="13" id="KW-1185">Reference proteome</keyword>
<feature type="compositionally biased region" description="Low complexity" evidence="11">
    <location>
        <begin position="9"/>
        <end position="22"/>
    </location>
</feature>
<organism evidence="12 13">
    <name type="scientific">Rhizopus stolonifer</name>
    <name type="common">Rhizopus nigricans</name>
    <dbReference type="NCBI Taxonomy" id="4846"/>
    <lineage>
        <taxon>Eukaryota</taxon>
        <taxon>Fungi</taxon>
        <taxon>Fungi incertae sedis</taxon>
        <taxon>Mucoromycota</taxon>
        <taxon>Mucoromycotina</taxon>
        <taxon>Mucoromycetes</taxon>
        <taxon>Mucorales</taxon>
        <taxon>Mucorineae</taxon>
        <taxon>Rhizopodaceae</taxon>
        <taxon>Rhizopus</taxon>
    </lineage>
</organism>
<proteinExistence type="inferred from homology"/>
<dbReference type="OrthoDB" id="184182at2759"/>
<dbReference type="GO" id="GO:0005524">
    <property type="term" value="F:ATP binding"/>
    <property type="evidence" value="ECO:0007669"/>
    <property type="project" value="UniProtKB-KW"/>
</dbReference>
<dbReference type="GO" id="GO:0016301">
    <property type="term" value="F:kinase activity"/>
    <property type="evidence" value="ECO:0007669"/>
    <property type="project" value="UniProtKB-KW"/>
</dbReference>
<evidence type="ECO:0000256" key="1">
    <source>
        <dbReference type="ARBA" id="ARBA00004742"/>
    </source>
</evidence>
<name>A0A367IZ27_RHIST</name>
<dbReference type="NCBIfam" id="NF006821">
    <property type="entry name" value="PRK09344.1-3"/>
    <property type="match status" value="1"/>
</dbReference>
<dbReference type="STRING" id="4846.A0A367IZ27"/>
<comment type="catalytic activity">
    <reaction evidence="10">
        <text>oxaloacetate + ATP = phosphoenolpyruvate + ADP + CO2</text>
        <dbReference type="Rhea" id="RHEA:18617"/>
        <dbReference type="ChEBI" id="CHEBI:16452"/>
        <dbReference type="ChEBI" id="CHEBI:16526"/>
        <dbReference type="ChEBI" id="CHEBI:30616"/>
        <dbReference type="ChEBI" id="CHEBI:58702"/>
        <dbReference type="ChEBI" id="CHEBI:456216"/>
        <dbReference type="EC" id="4.1.1.49"/>
    </reaction>
</comment>
<evidence type="ECO:0000256" key="10">
    <source>
        <dbReference type="ARBA" id="ARBA00047371"/>
    </source>
</evidence>
<dbReference type="PROSITE" id="PS00532">
    <property type="entry name" value="PEPCK_ATP"/>
    <property type="match status" value="1"/>
</dbReference>
<evidence type="ECO:0000313" key="13">
    <source>
        <dbReference type="Proteomes" id="UP000253551"/>
    </source>
</evidence>
<dbReference type="Gene3D" id="3.90.228.20">
    <property type="match status" value="1"/>
</dbReference>
<evidence type="ECO:0000256" key="11">
    <source>
        <dbReference type="SAM" id="MobiDB-lite"/>
    </source>
</evidence>
<dbReference type="EC" id="4.1.1.49" evidence="3"/>
<dbReference type="PANTHER" id="PTHR30031:SF0">
    <property type="entry name" value="PHOSPHOENOLPYRUVATE CARBOXYKINASE (ATP)"/>
    <property type="match status" value="1"/>
</dbReference>
<evidence type="ECO:0000256" key="3">
    <source>
        <dbReference type="ARBA" id="ARBA00012363"/>
    </source>
</evidence>
<keyword evidence="7" id="KW-0210">Decarboxylase</keyword>
<evidence type="ECO:0000256" key="4">
    <source>
        <dbReference type="ARBA" id="ARBA00021932"/>
    </source>
</evidence>
<dbReference type="EMBL" id="PJQM01004925">
    <property type="protein sequence ID" value="RCH82934.1"/>
    <property type="molecule type" value="Genomic_DNA"/>
</dbReference>
<evidence type="ECO:0000256" key="5">
    <source>
        <dbReference type="ARBA" id="ARBA00022432"/>
    </source>
</evidence>
<dbReference type="CDD" id="cd00484">
    <property type="entry name" value="PEPCK_ATP"/>
    <property type="match status" value="1"/>
</dbReference>
<dbReference type="InterPro" id="IPR001272">
    <property type="entry name" value="PEP_carboxykinase_ATP"/>
</dbReference>
<dbReference type="AlphaFoldDB" id="A0A367IZ27"/>
<comment type="similarity">
    <text evidence="2">Belongs to the phosphoenolpyruvate carboxykinase (ATP) family.</text>
</comment>
<evidence type="ECO:0000313" key="12">
    <source>
        <dbReference type="EMBL" id="RCH82934.1"/>
    </source>
</evidence>
<sequence>MTTGHRPASPGRPGSSRPGSPGVHTKVEEDLHTMAGIDYDKVTIKHNPSVAVLYEEALTHELGTVISSTGALCSYSGKKTGRSPNDKRIVEEDQTGQDIWWGPVNTKMSERVFLINRERAIDYLNTHPRLYVFDGFAGWDPKYRKKIRVIASRAYHILFMRNMLIRPTEQELEDFGTPDFTIFNAGEFPANRYTTGMTSTTSISVNFKRHEMVILGSEYAGEMKKGVFTVMHYLMPKAGVLSLHSSANEGPDGDVSLFFGLSGTGKTTLSADPNRSLIGDDEHCWSDTGIFNIEGGCYAKCIDLSAEKEPEIYNAIRFGSVLENVVLNEDTREVDYADDFLTENTRCAYPIDYIPNAKIPCMGGHPKNIILLTCDAFGVIPPVSKLTPSQVMYHFISGYTTKVAGTEDGIVEPTPTFSACFGAPFLVLHPQKYATMLAQKMSQHAADAWLINTGWISNSAKNGGKRCPLKYTRAILDAIHSGKLANAQYETYEIFDLAIPTAVNGVPDELLHPRKAWQGPSGEFDTSLHHVAEMFIKNFKTFQDEASPETCNAGPHL</sequence>
<dbReference type="Pfam" id="PF01293">
    <property type="entry name" value="PEPCK_ATP"/>
    <property type="match status" value="1"/>
</dbReference>